<gene>
    <name evidence="2" type="ORF">GTHE00462_LOCUS7111</name>
</gene>
<feature type="compositionally biased region" description="Basic and acidic residues" evidence="1">
    <location>
        <begin position="31"/>
        <end position="54"/>
    </location>
</feature>
<evidence type="ECO:0000313" key="2">
    <source>
        <dbReference type="EMBL" id="CAE2271665.1"/>
    </source>
</evidence>
<feature type="compositionally biased region" description="Basic and acidic residues" evidence="1">
    <location>
        <begin position="115"/>
        <end position="125"/>
    </location>
</feature>
<protein>
    <submittedName>
        <fullName evidence="2">Uncharacterized protein</fullName>
    </submittedName>
</protein>
<feature type="compositionally biased region" description="Polar residues" evidence="1">
    <location>
        <begin position="81"/>
        <end position="97"/>
    </location>
</feature>
<proteinExistence type="predicted"/>
<dbReference type="EMBL" id="HBKN01009052">
    <property type="protein sequence ID" value="CAE2271665.1"/>
    <property type="molecule type" value="Transcribed_RNA"/>
</dbReference>
<evidence type="ECO:0000256" key="1">
    <source>
        <dbReference type="SAM" id="MobiDB-lite"/>
    </source>
</evidence>
<reference evidence="2" key="1">
    <citation type="submission" date="2021-01" db="EMBL/GenBank/DDBJ databases">
        <authorList>
            <person name="Corre E."/>
            <person name="Pelletier E."/>
            <person name="Niang G."/>
            <person name="Scheremetjew M."/>
            <person name="Finn R."/>
            <person name="Kale V."/>
            <person name="Holt S."/>
            <person name="Cochrane G."/>
            <person name="Meng A."/>
            <person name="Brown T."/>
            <person name="Cohen L."/>
        </authorList>
    </citation>
    <scope>NUCLEOTIDE SEQUENCE</scope>
    <source>
        <strain evidence="2">CCMP 2712</strain>
    </source>
</reference>
<dbReference type="AlphaFoldDB" id="A0A7S4N8E1"/>
<sequence length="153" mass="16057">MTIVTCVQAAASSSLSIRFLSYLFQRAAPADGDKQIKQDTKKKPVARKEGEKVKQPAAPAAPAPAPAAPAAALASMAMRVSSPSKEGQKVVSSSSAPTEGTRREGGGARQQTVRQEGKTKVRSDKDEEGTASFMLNLKSRGPQTSFTVRIPSA</sequence>
<accession>A0A7S4N8E1</accession>
<organism evidence="2">
    <name type="scientific">Guillardia theta</name>
    <name type="common">Cryptophyte</name>
    <name type="synonym">Cryptomonas phi</name>
    <dbReference type="NCBI Taxonomy" id="55529"/>
    <lineage>
        <taxon>Eukaryota</taxon>
        <taxon>Cryptophyceae</taxon>
        <taxon>Pyrenomonadales</taxon>
        <taxon>Geminigeraceae</taxon>
        <taxon>Guillardia</taxon>
    </lineage>
</organism>
<name>A0A7S4N8E1_GUITH</name>
<feature type="region of interest" description="Disordered" evidence="1">
    <location>
        <begin position="31"/>
        <end position="153"/>
    </location>
</feature>